<name>A0AC60A095_RANTA</name>
<reference evidence="1" key="1">
    <citation type="submission" date="2023-05" db="EMBL/GenBank/DDBJ databases">
        <authorList>
            <consortium name="ELIXIR-Norway"/>
        </authorList>
    </citation>
    <scope>NUCLEOTIDE SEQUENCE</scope>
</reference>
<organism evidence="1 2">
    <name type="scientific">Rangifer tarandus platyrhynchus</name>
    <name type="common">Svalbard reindeer</name>
    <dbReference type="NCBI Taxonomy" id="3082113"/>
    <lineage>
        <taxon>Eukaryota</taxon>
        <taxon>Metazoa</taxon>
        <taxon>Chordata</taxon>
        <taxon>Craniata</taxon>
        <taxon>Vertebrata</taxon>
        <taxon>Euteleostomi</taxon>
        <taxon>Mammalia</taxon>
        <taxon>Eutheria</taxon>
        <taxon>Laurasiatheria</taxon>
        <taxon>Artiodactyla</taxon>
        <taxon>Ruminantia</taxon>
        <taxon>Pecora</taxon>
        <taxon>Cervidae</taxon>
        <taxon>Odocoileinae</taxon>
        <taxon>Rangifer</taxon>
    </lineage>
</organism>
<gene>
    <name evidence="1" type="ORF">MRATA1EN22A_LOCUS24953</name>
</gene>
<protein>
    <submittedName>
        <fullName evidence="1">Uncharacterized protein</fullName>
    </submittedName>
</protein>
<reference evidence="1" key="2">
    <citation type="submission" date="2025-03" db="EMBL/GenBank/DDBJ databases">
        <authorList>
            <consortium name="ELIXIR-Norway"/>
            <consortium name="Elixir Norway"/>
        </authorList>
    </citation>
    <scope>NUCLEOTIDE SEQUENCE</scope>
</reference>
<dbReference type="Proteomes" id="UP001162501">
    <property type="component" value="Chromosome 6"/>
</dbReference>
<proteinExistence type="predicted"/>
<evidence type="ECO:0000313" key="2">
    <source>
        <dbReference type="Proteomes" id="UP001162501"/>
    </source>
</evidence>
<dbReference type="EMBL" id="OX596090">
    <property type="protein sequence ID" value="CAN0537756.1"/>
    <property type="molecule type" value="Genomic_DNA"/>
</dbReference>
<accession>A0AC60A095</accession>
<sequence>MPPTQTLGYKPISKQAAATCNLKTSSSGPSLQLRPGPAPKGLSDGPRLRRLQTLGSRAGTAPATLMRNRLGGAGAQGRAGPAGPSSAAAEATPRPPPLPPSLWPALGTPQPRGTPVTCGAAPAASPGPRRRRGGEEKPGRRGEKNVARPSGELHHGNKERRDPRRETVRSILRWTANPHLRGGPRAAGSRGKAGRGRDPDSALARHPRHAAYALPGPPPPAPLRSTSRRAHSFQMSYFL</sequence>
<evidence type="ECO:0000313" key="1">
    <source>
        <dbReference type="EMBL" id="CAN0537756.1"/>
    </source>
</evidence>